<dbReference type="Gene3D" id="3.40.390.10">
    <property type="entry name" value="Collagenase (Catalytic Domain)"/>
    <property type="match status" value="1"/>
</dbReference>
<keyword evidence="1" id="KW-0482">Metalloprotease</keyword>
<dbReference type="RefSeq" id="XP_065329737.1">
    <property type="nucleotide sequence ID" value="XM_065473665.1"/>
</dbReference>
<keyword evidence="1" id="KW-0645">Protease</keyword>
<dbReference type="PANTHER" id="PTHR11905:SF159">
    <property type="entry name" value="ADAM METALLOPROTEASE"/>
    <property type="match status" value="1"/>
</dbReference>
<dbReference type="EMBL" id="CP142730">
    <property type="protein sequence ID" value="WUR03592.1"/>
    <property type="molecule type" value="Genomic_DNA"/>
</dbReference>
<dbReference type="GeneID" id="90541405"/>
<dbReference type="Proteomes" id="UP001334084">
    <property type="component" value="Chromosome 5"/>
</dbReference>
<dbReference type="KEGG" id="vnx:VNE69_05181"/>
<gene>
    <name evidence="1" type="ORF">VNE69_05181</name>
</gene>
<proteinExistence type="predicted"/>
<dbReference type="SUPFAM" id="SSF55486">
    <property type="entry name" value="Metalloproteases ('zincins'), catalytic domain"/>
    <property type="match status" value="1"/>
</dbReference>
<evidence type="ECO:0000313" key="2">
    <source>
        <dbReference type="Proteomes" id="UP001334084"/>
    </source>
</evidence>
<keyword evidence="1" id="KW-0378">Hydrolase</keyword>
<dbReference type="GO" id="GO:0008237">
    <property type="term" value="F:metallopeptidase activity"/>
    <property type="evidence" value="ECO:0007669"/>
    <property type="project" value="UniProtKB-KW"/>
</dbReference>
<accession>A0AAX4JC93</accession>
<evidence type="ECO:0000313" key="1">
    <source>
        <dbReference type="EMBL" id="WUR03592.1"/>
    </source>
</evidence>
<dbReference type="Pfam" id="PF13582">
    <property type="entry name" value="Reprolysin_3"/>
    <property type="match status" value="1"/>
</dbReference>
<dbReference type="InterPro" id="IPR024079">
    <property type="entry name" value="MetalloPept_cat_dom_sf"/>
</dbReference>
<name>A0AAX4JC93_9MICR</name>
<dbReference type="GO" id="GO:0006509">
    <property type="term" value="P:membrane protein ectodomain proteolysis"/>
    <property type="evidence" value="ECO:0007669"/>
    <property type="project" value="TreeGrafter"/>
</dbReference>
<organism evidence="1 2">
    <name type="scientific">Vairimorpha necatrix</name>
    <dbReference type="NCBI Taxonomy" id="6039"/>
    <lineage>
        <taxon>Eukaryota</taxon>
        <taxon>Fungi</taxon>
        <taxon>Fungi incertae sedis</taxon>
        <taxon>Microsporidia</taxon>
        <taxon>Nosematidae</taxon>
        <taxon>Vairimorpha</taxon>
    </lineage>
</organism>
<dbReference type="AlphaFoldDB" id="A0AAX4JC93"/>
<dbReference type="PANTHER" id="PTHR11905">
    <property type="entry name" value="ADAM A DISINTEGRIN AND METALLOPROTEASE DOMAIN"/>
    <property type="match status" value="1"/>
</dbReference>
<protein>
    <submittedName>
        <fullName evidence="1">Zinc-dependent metalloproteinase</fullName>
    </submittedName>
</protein>
<sequence length="343" mass="40279">MIFFPLLFITAEIFKVKYLNMDDNPLSKFKFDRRKFKLNVDNKKFIFTNGSKNYITNPCVFTLEQEDSFGYLRICDEYLGLICTLKECWKLESTKDTDPYSVKIDKYSLNKVTANFENFYKSEITNISKKLSDDGLIIKNELRLVDKKILQLKIALINDYDRYKSLNKKANDETLEIFDMTRKILNSLKFKDFMVDIFLSINLNRTTSNLISSKLKDPLTTLESKISKIKSINNKLYDSDLIILITNDKFNDREGMSYLNGLEDRETKYIIVNLDQEDTIFYKAKVLVHEILHTLGSSHDEEGDGFLMDKNFLDKNDKKVLLSEKSVKDIEKFVIKNKKRLFK</sequence>
<keyword evidence="2" id="KW-1185">Reference proteome</keyword>
<reference evidence="1" key="1">
    <citation type="journal article" date="2024" name="BMC Genomics">
        <title>Functional annotation of a divergent genome using sequence and structure-based similarity.</title>
        <authorList>
            <person name="Svedberg D."/>
            <person name="Winiger R.R."/>
            <person name="Berg A."/>
            <person name="Sharma H."/>
            <person name="Tellgren-Roth C."/>
            <person name="Debrunner-Vossbrinck B.A."/>
            <person name="Vossbrinck C.R."/>
            <person name="Barandun J."/>
        </authorList>
    </citation>
    <scope>NUCLEOTIDE SEQUENCE</scope>
    <source>
        <strain evidence="1">Illinois isolate</strain>
    </source>
</reference>